<evidence type="ECO:0000256" key="1">
    <source>
        <dbReference type="ARBA" id="ARBA00004651"/>
    </source>
</evidence>
<evidence type="ECO:0000313" key="8">
    <source>
        <dbReference type="EMBL" id="QLI82511.1"/>
    </source>
</evidence>
<dbReference type="Proteomes" id="UP000510822">
    <property type="component" value="Chromosome"/>
</dbReference>
<keyword evidence="3" id="KW-1003">Cell membrane</keyword>
<keyword evidence="6 7" id="KW-0472">Membrane</keyword>
<protein>
    <submittedName>
        <fullName evidence="8">DoxX family protein</fullName>
    </submittedName>
</protein>
<evidence type="ECO:0000256" key="2">
    <source>
        <dbReference type="ARBA" id="ARBA00006679"/>
    </source>
</evidence>
<dbReference type="RefSeq" id="WP_180306589.1">
    <property type="nucleotide sequence ID" value="NZ_CP058952.1"/>
</dbReference>
<evidence type="ECO:0000313" key="9">
    <source>
        <dbReference type="Proteomes" id="UP000510822"/>
    </source>
</evidence>
<proteinExistence type="inferred from homology"/>
<feature type="transmembrane region" description="Helical" evidence="7">
    <location>
        <begin position="119"/>
        <end position="138"/>
    </location>
</feature>
<keyword evidence="4 7" id="KW-0812">Transmembrane</keyword>
<organism evidence="8 9">
    <name type="scientific">Chitinibacter fontanus</name>
    <dbReference type="NCBI Taxonomy" id="1737446"/>
    <lineage>
        <taxon>Bacteria</taxon>
        <taxon>Pseudomonadati</taxon>
        <taxon>Pseudomonadota</taxon>
        <taxon>Betaproteobacteria</taxon>
        <taxon>Neisseriales</taxon>
        <taxon>Chitinibacteraceae</taxon>
        <taxon>Chitinibacter</taxon>
    </lineage>
</organism>
<dbReference type="Pfam" id="PF07681">
    <property type="entry name" value="DoxX"/>
    <property type="match status" value="1"/>
</dbReference>
<comment type="subcellular location">
    <subcellularLocation>
        <location evidence="1">Cell membrane</location>
        <topology evidence="1">Multi-pass membrane protein</topology>
    </subcellularLocation>
</comment>
<comment type="similarity">
    <text evidence="2">Belongs to the DoxX family.</text>
</comment>
<dbReference type="InterPro" id="IPR051907">
    <property type="entry name" value="DoxX-like_oxidoreductase"/>
</dbReference>
<dbReference type="PANTHER" id="PTHR33452">
    <property type="entry name" value="OXIDOREDUCTASE CATD-RELATED"/>
    <property type="match status" value="1"/>
</dbReference>
<dbReference type="EMBL" id="CP058952">
    <property type="protein sequence ID" value="QLI82511.1"/>
    <property type="molecule type" value="Genomic_DNA"/>
</dbReference>
<keyword evidence="5 7" id="KW-1133">Transmembrane helix</keyword>
<accession>A0A7D5VAW0</accession>
<name>A0A7D5VAW0_9NEIS</name>
<dbReference type="GO" id="GO:0005886">
    <property type="term" value="C:plasma membrane"/>
    <property type="evidence" value="ECO:0007669"/>
    <property type="project" value="UniProtKB-SubCell"/>
</dbReference>
<sequence>MLPILTRLSATKPLDALAPLADLLLRLYIGQVFFLSGLTKISDWSSTIALFTDEYHVPLLSPQLAALAGTVGELALPVLLVLGLFTRLSALGLFALNLLAVLSYYHVLKDIPAALQDHLEWGLMLLVLLAVPVQRWALDRLLFRQTHTE</sequence>
<evidence type="ECO:0000256" key="4">
    <source>
        <dbReference type="ARBA" id="ARBA00022692"/>
    </source>
</evidence>
<evidence type="ECO:0000256" key="3">
    <source>
        <dbReference type="ARBA" id="ARBA00022475"/>
    </source>
</evidence>
<dbReference type="AlphaFoldDB" id="A0A7D5VAW0"/>
<dbReference type="PANTHER" id="PTHR33452:SF1">
    <property type="entry name" value="INNER MEMBRANE PROTEIN YPHA-RELATED"/>
    <property type="match status" value="1"/>
</dbReference>
<gene>
    <name evidence="8" type="ORF">HZU75_13790</name>
</gene>
<reference evidence="8 9" key="1">
    <citation type="journal article" date="2016" name="Int. J. Syst. Evol. Microbiol.">
        <title>Chitinibacter fontanus sp. nov., isolated from a spring.</title>
        <authorList>
            <person name="Sheu S.Y."/>
            <person name="Li Y.S."/>
            <person name="Young C.C."/>
            <person name="Chen W.M."/>
        </authorList>
    </citation>
    <scope>NUCLEOTIDE SEQUENCE [LARGE SCALE GENOMIC DNA]</scope>
    <source>
        <strain evidence="8 9">STM-7</strain>
    </source>
</reference>
<feature type="transmembrane region" description="Helical" evidence="7">
    <location>
        <begin position="59"/>
        <end position="81"/>
    </location>
</feature>
<evidence type="ECO:0000256" key="7">
    <source>
        <dbReference type="SAM" id="Phobius"/>
    </source>
</evidence>
<evidence type="ECO:0000256" key="6">
    <source>
        <dbReference type="ARBA" id="ARBA00023136"/>
    </source>
</evidence>
<feature type="transmembrane region" description="Helical" evidence="7">
    <location>
        <begin position="88"/>
        <end position="107"/>
    </location>
</feature>
<dbReference type="InterPro" id="IPR032808">
    <property type="entry name" value="DoxX"/>
</dbReference>
<dbReference type="KEGG" id="cfon:HZU75_13790"/>
<keyword evidence="9" id="KW-1185">Reference proteome</keyword>
<evidence type="ECO:0000256" key="5">
    <source>
        <dbReference type="ARBA" id="ARBA00022989"/>
    </source>
</evidence>